<keyword evidence="4" id="KW-0500">Molybdenum</keyword>
<evidence type="ECO:0000256" key="2">
    <source>
        <dbReference type="ARBA" id="ARBA00010763"/>
    </source>
</evidence>
<keyword evidence="5" id="KW-1133">Transmembrane helix</keyword>
<dbReference type="InterPro" id="IPR036688">
    <property type="entry name" value="MoeA_C_domain_IV_sf"/>
</dbReference>
<dbReference type="InterPro" id="IPR005110">
    <property type="entry name" value="MoeA_linker/N"/>
</dbReference>
<evidence type="ECO:0000256" key="5">
    <source>
        <dbReference type="SAM" id="Phobius"/>
    </source>
</evidence>
<keyword evidence="4" id="KW-0460">Magnesium</keyword>
<dbReference type="GO" id="GO:0005829">
    <property type="term" value="C:cytosol"/>
    <property type="evidence" value="ECO:0007669"/>
    <property type="project" value="TreeGrafter"/>
</dbReference>
<gene>
    <name evidence="7" type="ORF">CQ405_08495</name>
</gene>
<dbReference type="SUPFAM" id="SSF53218">
    <property type="entry name" value="Molybdenum cofactor biosynthesis proteins"/>
    <property type="match status" value="1"/>
</dbReference>
<dbReference type="InterPro" id="IPR001453">
    <property type="entry name" value="MoaB/Mog_dom"/>
</dbReference>
<reference evidence="8" key="1">
    <citation type="submission" date="2017-10" db="EMBL/GenBank/DDBJ databases">
        <title>Campylobacter species from seals.</title>
        <authorList>
            <person name="Gilbert M.J."/>
            <person name="Zomer A.L."/>
            <person name="Timmerman A.J."/>
            <person name="Duim B."/>
            <person name="Wagenaar J.A."/>
        </authorList>
    </citation>
    <scope>NUCLEOTIDE SEQUENCE [LARGE SCALE GENOMIC DNA]</scope>
    <source>
        <strain evidence="8">17S00004-5</strain>
    </source>
</reference>
<dbReference type="PANTHER" id="PTHR10192:SF5">
    <property type="entry name" value="GEPHYRIN"/>
    <property type="match status" value="1"/>
</dbReference>
<dbReference type="Gene3D" id="2.40.340.10">
    <property type="entry name" value="MoeA, C-terminal, domain IV"/>
    <property type="match status" value="1"/>
</dbReference>
<dbReference type="SUPFAM" id="SSF63867">
    <property type="entry name" value="MoeA C-terminal domain-like"/>
    <property type="match status" value="1"/>
</dbReference>
<name>A0A2P8QYV1_9BACT</name>
<feature type="transmembrane region" description="Helical" evidence="5">
    <location>
        <begin position="283"/>
        <end position="306"/>
    </location>
</feature>
<dbReference type="Pfam" id="PF00994">
    <property type="entry name" value="MoCF_biosynth"/>
    <property type="match status" value="1"/>
</dbReference>
<comment type="catalytic activity">
    <reaction evidence="3">
        <text>adenylyl-molybdopterin + molybdate = Mo-molybdopterin + AMP + H(+)</text>
        <dbReference type="Rhea" id="RHEA:35047"/>
        <dbReference type="ChEBI" id="CHEBI:15378"/>
        <dbReference type="ChEBI" id="CHEBI:36264"/>
        <dbReference type="ChEBI" id="CHEBI:62727"/>
        <dbReference type="ChEBI" id="CHEBI:71302"/>
        <dbReference type="ChEBI" id="CHEBI:456215"/>
        <dbReference type="EC" id="2.10.1.1"/>
    </reaction>
</comment>
<organism evidence="7 8">
    <name type="scientific">Campylobacter blaseri</name>
    <dbReference type="NCBI Taxonomy" id="2042961"/>
    <lineage>
        <taxon>Bacteria</taxon>
        <taxon>Pseudomonadati</taxon>
        <taxon>Campylobacterota</taxon>
        <taxon>Epsilonproteobacteria</taxon>
        <taxon>Campylobacterales</taxon>
        <taxon>Campylobacteraceae</taxon>
        <taxon>Campylobacter</taxon>
    </lineage>
</organism>
<dbReference type="Gene3D" id="3.90.105.10">
    <property type="entry name" value="Molybdopterin biosynthesis moea protein, domain 2"/>
    <property type="match status" value="1"/>
</dbReference>
<keyword evidence="8" id="KW-1185">Reference proteome</keyword>
<evidence type="ECO:0000313" key="8">
    <source>
        <dbReference type="Proteomes" id="UP000240535"/>
    </source>
</evidence>
<dbReference type="SUPFAM" id="SSF63882">
    <property type="entry name" value="MoeA N-terminal region -like"/>
    <property type="match status" value="1"/>
</dbReference>
<dbReference type="GO" id="GO:0006777">
    <property type="term" value="P:Mo-molybdopterin cofactor biosynthetic process"/>
    <property type="evidence" value="ECO:0007669"/>
    <property type="project" value="UniProtKB-UniRule"/>
</dbReference>
<evidence type="ECO:0000256" key="4">
    <source>
        <dbReference type="RuleBase" id="RU365090"/>
    </source>
</evidence>
<accession>A0A2P8QYV1</accession>
<dbReference type="GO" id="GO:0046872">
    <property type="term" value="F:metal ion binding"/>
    <property type="evidence" value="ECO:0007669"/>
    <property type="project" value="UniProtKB-UniRule"/>
</dbReference>
<feature type="domain" description="MoaB/Mog" evidence="6">
    <location>
        <begin position="171"/>
        <end position="308"/>
    </location>
</feature>
<comment type="cofactor">
    <cofactor evidence="4">
        <name>Mg(2+)</name>
        <dbReference type="ChEBI" id="CHEBI:18420"/>
    </cofactor>
</comment>
<proteinExistence type="inferred from homology"/>
<dbReference type="EC" id="2.10.1.1" evidence="4"/>
<keyword evidence="5" id="KW-0472">Membrane</keyword>
<comment type="function">
    <text evidence="1 4">Catalyzes the insertion of molybdate into adenylated molybdopterin with the concomitant release of AMP.</text>
</comment>
<sequence>MIDKNLDLLFKSIKPINRVKKIGIDSALNEILAENVMVEKNLPSFDNAALDGYAFNYSDKNSDIKIVGTIYTGDKNIYTLGKNEAYRIMTGAMMPKNSDTIVEFEKAIVKDDILKIDSSIKKNNAYRYTGEEVKRGETLLVKGELLTAAKIMFLASQGINEVTIYEKPKIASFSSGDEIIEPWEKASEYEIYNANSSGIQAILKNSNFKSSYKGIIKDTYESTLNALRNSGDYDVIITSGGASKGDHDFMKECLLELGYEEIFSHINVRPGKPTGVYKKDSKLVFILPGNPMAAFLIAFLIVVPALKQISGQNISNHKKIVARFDGNINLKEQRSNLVLGVYKDGKFKTINNNKFGSGMIKPLVVANALYVSKVGESKLEDGRLLEIIMLY</sequence>
<protein>
    <recommendedName>
        <fullName evidence="4">Molybdopterin molybdenumtransferase</fullName>
        <ecNumber evidence="4">2.10.1.1</ecNumber>
    </recommendedName>
</protein>
<evidence type="ECO:0000256" key="1">
    <source>
        <dbReference type="ARBA" id="ARBA00002901"/>
    </source>
</evidence>
<dbReference type="AlphaFoldDB" id="A0A2P8QYV1"/>
<dbReference type="GO" id="GO:0061599">
    <property type="term" value="F:molybdopterin molybdotransferase activity"/>
    <property type="evidence" value="ECO:0007669"/>
    <property type="project" value="UniProtKB-UniRule"/>
</dbReference>
<dbReference type="RefSeq" id="WP_106905679.1">
    <property type="nucleotide sequence ID" value="NZ_CP053841.1"/>
</dbReference>
<dbReference type="Proteomes" id="UP000240535">
    <property type="component" value="Unassembled WGS sequence"/>
</dbReference>
<keyword evidence="4 7" id="KW-0808">Transferase</keyword>
<evidence type="ECO:0000259" key="6">
    <source>
        <dbReference type="SMART" id="SM00852"/>
    </source>
</evidence>
<dbReference type="Pfam" id="PF03453">
    <property type="entry name" value="MoeA_N"/>
    <property type="match status" value="1"/>
</dbReference>
<comment type="similarity">
    <text evidence="2 4">Belongs to the MoeA family.</text>
</comment>
<dbReference type="Gene3D" id="3.40.980.10">
    <property type="entry name" value="MoaB/Mog-like domain"/>
    <property type="match status" value="1"/>
</dbReference>
<keyword evidence="4" id="KW-0479">Metal-binding</keyword>
<comment type="pathway">
    <text evidence="4">Cofactor biosynthesis; molybdopterin biosynthesis.</text>
</comment>
<dbReference type="UniPathway" id="UPA00344"/>
<evidence type="ECO:0000256" key="3">
    <source>
        <dbReference type="ARBA" id="ARBA00047317"/>
    </source>
</evidence>
<dbReference type="InterPro" id="IPR036135">
    <property type="entry name" value="MoeA_linker/N_sf"/>
</dbReference>
<evidence type="ECO:0000313" key="7">
    <source>
        <dbReference type="EMBL" id="PSM51417.1"/>
    </source>
</evidence>
<comment type="caution">
    <text evidence="7">The sequence shown here is derived from an EMBL/GenBank/DDBJ whole genome shotgun (WGS) entry which is preliminary data.</text>
</comment>
<keyword evidence="5" id="KW-0812">Transmembrane</keyword>
<dbReference type="CDD" id="cd00887">
    <property type="entry name" value="MoeA"/>
    <property type="match status" value="1"/>
</dbReference>
<dbReference type="SMART" id="SM00852">
    <property type="entry name" value="MoCF_biosynth"/>
    <property type="match status" value="1"/>
</dbReference>
<dbReference type="EMBL" id="PDHH01000008">
    <property type="protein sequence ID" value="PSM51417.1"/>
    <property type="molecule type" value="Genomic_DNA"/>
</dbReference>
<keyword evidence="4" id="KW-0501">Molybdenum cofactor biosynthesis</keyword>
<dbReference type="InterPro" id="IPR036425">
    <property type="entry name" value="MoaB/Mog-like_dom_sf"/>
</dbReference>
<dbReference type="PANTHER" id="PTHR10192">
    <property type="entry name" value="MOLYBDOPTERIN BIOSYNTHESIS PROTEIN"/>
    <property type="match status" value="1"/>
</dbReference>
<dbReference type="InterPro" id="IPR038987">
    <property type="entry name" value="MoeA-like"/>
</dbReference>
<dbReference type="Gene3D" id="2.170.190.11">
    <property type="entry name" value="Molybdopterin biosynthesis moea protein, domain 3"/>
    <property type="match status" value="1"/>
</dbReference>